<dbReference type="CDD" id="cd07067">
    <property type="entry name" value="HP_PGM_like"/>
    <property type="match status" value="1"/>
</dbReference>
<keyword evidence="2" id="KW-1185">Reference proteome</keyword>
<name>A0ABU0FKV2_9HYPH</name>
<accession>A0ABU0FKV2</accession>
<dbReference type="PANTHER" id="PTHR47623:SF1">
    <property type="entry name" value="OS09G0287300 PROTEIN"/>
    <property type="match status" value="1"/>
</dbReference>
<dbReference type="Proteomes" id="UP001237448">
    <property type="component" value="Unassembled WGS sequence"/>
</dbReference>
<dbReference type="EC" id="3.1.3.-" evidence="1"/>
<dbReference type="EMBL" id="JAUSVK010000001">
    <property type="protein sequence ID" value="MDQ0395151.1"/>
    <property type="molecule type" value="Genomic_DNA"/>
</dbReference>
<dbReference type="Gene3D" id="3.40.50.1240">
    <property type="entry name" value="Phosphoglycerate mutase-like"/>
    <property type="match status" value="1"/>
</dbReference>
<evidence type="ECO:0000313" key="1">
    <source>
        <dbReference type="EMBL" id="MDQ0395151.1"/>
    </source>
</evidence>
<dbReference type="PANTHER" id="PTHR47623">
    <property type="entry name" value="OS09G0287300 PROTEIN"/>
    <property type="match status" value="1"/>
</dbReference>
<keyword evidence="1" id="KW-0378">Hydrolase</keyword>
<reference evidence="1 2" key="1">
    <citation type="submission" date="2023-07" db="EMBL/GenBank/DDBJ databases">
        <title>Genomic Encyclopedia of Type Strains, Phase IV (KMG-IV): sequencing the most valuable type-strain genomes for metagenomic binning, comparative biology and taxonomic classification.</title>
        <authorList>
            <person name="Goeker M."/>
        </authorList>
    </citation>
    <scope>NUCLEOTIDE SEQUENCE [LARGE SCALE GENOMIC DNA]</scope>
    <source>
        <strain evidence="1 2">DSM 5896</strain>
    </source>
</reference>
<dbReference type="Pfam" id="PF00300">
    <property type="entry name" value="His_Phos_1"/>
    <property type="match status" value="1"/>
</dbReference>
<protein>
    <submittedName>
        <fullName evidence="1">Phosphohistidine phosphatase</fullName>
        <ecNumber evidence="1">3.1.3.-</ecNumber>
    </submittedName>
</protein>
<dbReference type="InterPro" id="IPR029033">
    <property type="entry name" value="His_PPase_superfam"/>
</dbReference>
<evidence type="ECO:0000313" key="2">
    <source>
        <dbReference type="Proteomes" id="UP001237448"/>
    </source>
</evidence>
<comment type="caution">
    <text evidence="1">The sequence shown here is derived from an EMBL/GenBank/DDBJ whole genome shotgun (WGS) entry which is preliminary data.</text>
</comment>
<dbReference type="InterPro" id="IPR013078">
    <property type="entry name" value="His_Pase_superF_clade-1"/>
</dbReference>
<dbReference type="RefSeq" id="WP_307433561.1">
    <property type="nucleotide sequence ID" value="NZ_JAUSVK010000001.1"/>
</dbReference>
<proteinExistence type="predicted"/>
<gene>
    <name evidence="1" type="ORF">J3R73_004943</name>
</gene>
<sequence length="176" mass="19314">MRRLILLRHAKSAYPDGVTDHERPLAARGQRDAPVIGKEMARRGLSPDHVVISTARRTRETFNLVEPFLGQHTAHYERAVYEAPIDAILRVIRAIGPEVASLMIIGHNPGLERTASHLVRGGGTAASPLEDKFPTAALAVIDLDVPQWKDVGPHLGTLAMFLTPKQLRNPPDHTVP</sequence>
<dbReference type="GO" id="GO:0016787">
    <property type="term" value="F:hydrolase activity"/>
    <property type="evidence" value="ECO:0007669"/>
    <property type="project" value="UniProtKB-KW"/>
</dbReference>
<organism evidence="1 2">
    <name type="scientific">Labrys monachus</name>
    <dbReference type="NCBI Taxonomy" id="217067"/>
    <lineage>
        <taxon>Bacteria</taxon>
        <taxon>Pseudomonadati</taxon>
        <taxon>Pseudomonadota</taxon>
        <taxon>Alphaproteobacteria</taxon>
        <taxon>Hyphomicrobiales</taxon>
        <taxon>Xanthobacteraceae</taxon>
        <taxon>Labrys</taxon>
    </lineage>
</organism>
<dbReference type="SUPFAM" id="SSF53254">
    <property type="entry name" value="Phosphoglycerate mutase-like"/>
    <property type="match status" value="1"/>
</dbReference>